<gene>
    <name evidence="1" type="ORF">PPTS312_25600</name>
</gene>
<accession>A0A7U6M2D1</accession>
<dbReference type="SUPFAM" id="SSF69279">
    <property type="entry name" value="Phage tail proteins"/>
    <property type="match status" value="1"/>
</dbReference>
<dbReference type="Gene3D" id="2.30.110.50">
    <property type="match status" value="1"/>
</dbReference>
<protein>
    <recommendedName>
        <fullName evidence="3">Type VI secretion system tip protein VgrG</fullName>
    </recommendedName>
</protein>
<dbReference type="EMBL" id="AP022324">
    <property type="protein sequence ID" value="BBU44645.1"/>
    <property type="molecule type" value="Genomic_DNA"/>
</dbReference>
<proteinExistence type="predicted"/>
<evidence type="ECO:0000313" key="1">
    <source>
        <dbReference type="EMBL" id="BBU44645.1"/>
    </source>
</evidence>
<organism evidence="1 2">
    <name type="scientific">Pseudomonas putida</name>
    <name type="common">Arthrobacter siderocapsulatus</name>
    <dbReference type="NCBI Taxonomy" id="303"/>
    <lineage>
        <taxon>Bacteria</taxon>
        <taxon>Pseudomonadati</taxon>
        <taxon>Pseudomonadota</taxon>
        <taxon>Gammaproteobacteria</taxon>
        <taxon>Pseudomonadales</taxon>
        <taxon>Pseudomonadaceae</taxon>
        <taxon>Pseudomonas</taxon>
    </lineage>
</organism>
<dbReference type="AlphaFoldDB" id="A0A7U6M2D1"/>
<name>A0A7U6M2D1_PSEPU</name>
<evidence type="ECO:0000313" key="2">
    <source>
        <dbReference type="Proteomes" id="UP000464661"/>
    </source>
</evidence>
<evidence type="ECO:0008006" key="3">
    <source>
        <dbReference type="Google" id="ProtNLM"/>
    </source>
</evidence>
<reference evidence="1 2" key="1">
    <citation type="submission" date="2020-01" db="EMBL/GenBank/DDBJ databases">
        <title>Complete Genome Sequence of Pseudomonas putida Strain TS312, Harboring the HdtS type N-acyl-homoserine Lactone Synthase, Isolated from a Paper Mill.</title>
        <authorList>
            <person name="Hosoe A."/>
            <person name="Suenaga T."/>
            <person name="Sugi T."/>
            <person name="Izumi T."/>
            <person name="Nagai N."/>
            <person name="Terada A."/>
        </authorList>
    </citation>
    <scope>NUCLEOTIDE SEQUENCE [LARGE SCALE GENOMIC DNA]</scope>
    <source>
        <strain evidence="1 2">TS312</strain>
    </source>
</reference>
<sequence>MVSFKLEEALSQPFTLTLELISFEHDIDFGHLLDKPVLFTIWQGERPVRYVHGLVSSFSQGEPRHHLGL</sequence>
<dbReference type="Pfam" id="PF05954">
    <property type="entry name" value="Phage_GPD"/>
    <property type="match status" value="1"/>
</dbReference>
<dbReference type="Proteomes" id="UP000464661">
    <property type="component" value="Chromosome"/>
</dbReference>